<evidence type="ECO:0000256" key="5">
    <source>
        <dbReference type="ARBA" id="ARBA00022777"/>
    </source>
</evidence>
<organism evidence="12 13">
    <name type="scientific">Brachionus calyciflorus</name>
    <dbReference type="NCBI Taxonomy" id="104777"/>
    <lineage>
        <taxon>Eukaryota</taxon>
        <taxon>Metazoa</taxon>
        <taxon>Spiralia</taxon>
        <taxon>Gnathifera</taxon>
        <taxon>Rotifera</taxon>
        <taxon>Eurotatoria</taxon>
        <taxon>Monogononta</taxon>
        <taxon>Pseudotrocha</taxon>
        <taxon>Ploima</taxon>
        <taxon>Brachionidae</taxon>
        <taxon>Brachionus</taxon>
    </lineage>
</organism>
<dbReference type="OrthoDB" id="2649at2759"/>
<accession>A0A813MST3</accession>
<feature type="domain" description="Protein kinase" evidence="11">
    <location>
        <begin position="102"/>
        <end position="572"/>
    </location>
</feature>
<evidence type="ECO:0000259" key="11">
    <source>
        <dbReference type="PROSITE" id="PS50011"/>
    </source>
</evidence>
<feature type="region of interest" description="Disordered" evidence="10">
    <location>
        <begin position="1"/>
        <end position="86"/>
    </location>
</feature>
<dbReference type="CDD" id="cd14136">
    <property type="entry name" value="STKc_SRPK"/>
    <property type="match status" value="1"/>
</dbReference>
<dbReference type="Gene3D" id="3.30.200.20">
    <property type="entry name" value="Phosphorylase Kinase, domain 1"/>
    <property type="match status" value="1"/>
</dbReference>
<dbReference type="FunFam" id="1.10.510.10:FF:000275">
    <property type="entry name" value="SRSF protein kinase 2 isoform X3"/>
    <property type="match status" value="1"/>
</dbReference>
<dbReference type="InterPro" id="IPR011009">
    <property type="entry name" value="Kinase-like_dom_sf"/>
</dbReference>
<feature type="compositionally biased region" description="Acidic residues" evidence="10">
    <location>
        <begin position="56"/>
        <end position="80"/>
    </location>
</feature>
<dbReference type="Gene3D" id="1.10.510.10">
    <property type="entry name" value="Transferase(Phosphotransferase) domain 1"/>
    <property type="match status" value="2"/>
</dbReference>
<gene>
    <name evidence="12" type="ORF">OXX778_LOCUS2217</name>
</gene>
<dbReference type="SMART" id="SM00220">
    <property type="entry name" value="S_TKc"/>
    <property type="match status" value="1"/>
</dbReference>
<keyword evidence="2" id="KW-0723">Serine/threonine-protein kinase</keyword>
<dbReference type="PROSITE" id="PS00108">
    <property type="entry name" value="PROTEIN_KINASE_ST"/>
    <property type="match status" value="1"/>
</dbReference>
<evidence type="ECO:0000256" key="9">
    <source>
        <dbReference type="PROSITE-ProRule" id="PRU10141"/>
    </source>
</evidence>
<evidence type="ECO:0000256" key="7">
    <source>
        <dbReference type="ARBA" id="ARBA00047899"/>
    </source>
</evidence>
<dbReference type="GO" id="GO:0000245">
    <property type="term" value="P:spliceosomal complex assembly"/>
    <property type="evidence" value="ECO:0007669"/>
    <property type="project" value="TreeGrafter"/>
</dbReference>
<dbReference type="PANTHER" id="PTHR47634">
    <property type="entry name" value="PROTEIN KINASE DOMAIN-CONTAINING PROTEIN-RELATED"/>
    <property type="match status" value="1"/>
</dbReference>
<feature type="compositionally biased region" description="Basic and acidic residues" evidence="10">
    <location>
        <begin position="21"/>
        <end position="55"/>
    </location>
</feature>
<dbReference type="InterPro" id="IPR051334">
    <property type="entry name" value="SRPK"/>
</dbReference>
<dbReference type="PANTHER" id="PTHR47634:SF9">
    <property type="entry name" value="PROTEIN KINASE DOMAIN-CONTAINING PROTEIN-RELATED"/>
    <property type="match status" value="1"/>
</dbReference>
<keyword evidence="4 9" id="KW-0547">Nucleotide-binding</keyword>
<dbReference type="FunFam" id="1.10.510.10:FF:001037">
    <property type="entry name" value="SRSF protein kinase 2"/>
    <property type="match status" value="1"/>
</dbReference>
<dbReference type="InterPro" id="IPR017441">
    <property type="entry name" value="Protein_kinase_ATP_BS"/>
</dbReference>
<feature type="compositionally biased region" description="Polar residues" evidence="10">
    <location>
        <begin position="1"/>
        <end position="16"/>
    </location>
</feature>
<evidence type="ECO:0000256" key="3">
    <source>
        <dbReference type="ARBA" id="ARBA00022679"/>
    </source>
</evidence>
<comment type="caution">
    <text evidence="12">The sequence shown here is derived from an EMBL/GenBank/DDBJ whole genome shotgun (WGS) entry which is preliminary data.</text>
</comment>
<keyword evidence="5" id="KW-0418">Kinase</keyword>
<dbReference type="InterPro" id="IPR008271">
    <property type="entry name" value="Ser/Thr_kinase_AS"/>
</dbReference>
<comment type="catalytic activity">
    <reaction evidence="8">
        <text>L-seryl-[protein] + ATP = O-phospho-L-seryl-[protein] + ADP + H(+)</text>
        <dbReference type="Rhea" id="RHEA:17989"/>
        <dbReference type="Rhea" id="RHEA-COMP:9863"/>
        <dbReference type="Rhea" id="RHEA-COMP:11604"/>
        <dbReference type="ChEBI" id="CHEBI:15378"/>
        <dbReference type="ChEBI" id="CHEBI:29999"/>
        <dbReference type="ChEBI" id="CHEBI:30616"/>
        <dbReference type="ChEBI" id="CHEBI:83421"/>
        <dbReference type="ChEBI" id="CHEBI:456216"/>
        <dbReference type="EC" id="2.7.11.1"/>
    </reaction>
</comment>
<evidence type="ECO:0000313" key="12">
    <source>
        <dbReference type="EMBL" id="CAF0721786.1"/>
    </source>
</evidence>
<keyword evidence="3" id="KW-0808">Transferase</keyword>
<dbReference type="InterPro" id="IPR000719">
    <property type="entry name" value="Prot_kinase_dom"/>
</dbReference>
<feature type="binding site" evidence="9">
    <location>
        <position position="131"/>
    </location>
    <ligand>
        <name>ATP</name>
        <dbReference type="ChEBI" id="CHEBI:30616"/>
    </ligand>
</feature>
<feature type="region of interest" description="Disordered" evidence="10">
    <location>
        <begin position="272"/>
        <end position="294"/>
    </location>
</feature>
<dbReference type="GO" id="GO:0004674">
    <property type="term" value="F:protein serine/threonine kinase activity"/>
    <property type="evidence" value="ECO:0007669"/>
    <property type="project" value="UniProtKB-KW"/>
</dbReference>
<dbReference type="PROSITE" id="PS50011">
    <property type="entry name" value="PROTEIN_KINASE_DOM"/>
    <property type="match status" value="1"/>
</dbReference>
<feature type="compositionally biased region" description="Basic residues" evidence="10">
    <location>
        <begin position="285"/>
        <end position="294"/>
    </location>
</feature>
<dbReference type="Proteomes" id="UP000663879">
    <property type="component" value="Unassembled WGS sequence"/>
</dbReference>
<evidence type="ECO:0000256" key="1">
    <source>
        <dbReference type="ARBA" id="ARBA00012513"/>
    </source>
</evidence>
<dbReference type="GO" id="GO:0005634">
    <property type="term" value="C:nucleus"/>
    <property type="evidence" value="ECO:0007669"/>
    <property type="project" value="TreeGrafter"/>
</dbReference>
<dbReference type="FunFam" id="3.30.200.20:FF:000163">
    <property type="entry name" value="SRSF protein kinase 2 isoform X1"/>
    <property type="match status" value="1"/>
</dbReference>
<keyword evidence="6 9" id="KW-0067">ATP-binding</keyword>
<comment type="catalytic activity">
    <reaction evidence="7">
        <text>L-threonyl-[protein] + ATP = O-phospho-L-threonyl-[protein] + ADP + H(+)</text>
        <dbReference type="Rhea" id="RHEA:46608"/>
        <dbReference type="Rhea" id="RHEA-COMP:11060"/>
        <dbReference type="Rhea" id="RHEA-COMP:11605"/>
        <dbReference type="ChEBI" id="CHEBI:15378"/>
        <dbReference type="ChEBI" id="CHEBI:30013"/>
        <dbReference type="ChEBI" id="CHEBI:30616"/>
        <dbReference type="ChEBI" id="CHEBI:61977"/>
        <dbReference type="ChEBI" id="CHEBI:456216"/>
        <dbReference type="EC" id="2.7.11.1"/>
    </reaction>
</comment>
<evidence type="ECO:0000256" key="6">
    <source>
        <dbReference type="ARBA" id="ARBA00022840"/>
    </source>
</evidence>
<feature type="region of interest" description="Disordered" evidence="10">
    <location>
        <begin position="575"/>
        <end position="598"/>
    </location>
</feature>
<dbReference type="GO" id="GO:0005737">
    <property type="term" value="C:cytoplasm"/>
    <property type="evidence" value="ECO:0007669"/>
    <property type="project" value="TreeGrafter"/>
</dbReference>
<dbReference type="PROSITE" id="PS00107">
    <property type="entry name" value="PROTEIN_KINASE_ATP"/>
    <property type="match status" value="1"/>
</dbReference>
<dbReference type="SUPFAM" id="SSF56112">
    <property type="entry name" value="Protein kinase-like (PK-like)"/>
    <property type="match status" value="1"/>
</dbReference>
<feature type="compositionally biased region" description="Basic and acidic residues" evidence="10">
    <location>
        <begin position="581"/>
        <end position="598"/>
    </location>
</feature>
<dbReference type="EC" id="2.7.11.1" evidence="1"/>
<evidence type="ECO:0000313" key="13">
    <source>
        <dbReference type="Proteomes" id="UP000663879"/>
    </source>
</evidence>
<evidence type="ECO:0000256" key="10">
    <source>
        <dbReference type="SAM" id="MobiDB-lite"/>
    </source>
</evidence>
<evidence type="ECO:0000256" key="8">
    <source>
        <dbReference type="ARBA" id="ARBA00048679"/>
    </source>
</evidence>
<dbReference type="GO" id="GO:0005524">
    <property type="term" value="F:ATP binding"/>
    <property type="evidence" value="ECO:0007669"/>
    <property type="project" value="UniProtKB-UniRule"/>
</dbReference>
<sequence>MPLIKSNSPTVNTSKKTPVPRTKETHEADKHKTKEKSKKEQRKDKKKEMSDHDDSYSDIDDESDLESEMSNDSENEEQEDPKDYCKGGYHPINIGDVFNGRYKVLRKVGWGHFSTVWLCWDTKSLRYAALKVVKSAKHYTETAIDEIKLLRAVRDTDPNDPYRLKTVQLYDDFKISGPNGTHVCMVFEVLGHNLLKLITRSDYTGIPLENVRIIVKQVLEALHYLHTKCKIIHTDLKPENVLMCVDDSSVKAMAEEAQNWLKHGIKPSITAVSNAPNKKEQSKMSKNKKKKLKKKEKLNQLKAEAVKNEEVKTQKMSLEDQNTSFEENLLNKSANLMDIESPNMLMSEKISVIKSLEEQYLSKNKENSPANGNDQSPKKCETEIEIKPDVIAQVPLKKDPHKDVMTETEFQVKLADLGNACWTNHHFTEDIQTRQYRSLEVIVGASYDTSADIWSLACMAFELATGDYLFEPHSGDYYSRDEDHLAHVIELLGQIPKHIALSGKFSKEFFNKKGELLHISNLRPWDIFSVLTQKYSWSSEDARNFADFLTPMLAYDTKKRATALECLNHPWISTSIPNRTRQNENKSRDNEKNSENKD</sequence>
<dbReference type="AlphaFoldDB" id="A0A813MST3"/>
<dbReference type="GO" id="GO:0050684">
    <property type="term" value="P:regulation of mRNA processing"/>
    <property type="evidence" value="ECO:0007669"/>
    <property type="project" value="TreeGrafter"/>
</dbReference>
<name>A0A813MST3_9BILA</name>
<evidence type="ECO:0000256" key="4">
    <source>
        <dbReference type="ARBA" id="ARBA00022741"/>
    </source>
</evidence>
<reference evidence="12" key="1">
    <citation type="submission" date="2021-02" db="EMBL/GenBank/DDBJ databases">
        <authorList>
            <person name="Nowell W R."/>
        </authorList>
    </citation>
    <scope>NUCLEOTIDE SEQUENCE</scope>
    <source>
        <strain evidence="12">Ploen Becks lab</strain>
    </source>
</reference>
<keyword evidence="13" id="KW-1185">Reference proteome</keyword>
<proteinExistence type="predicted"/>
<dbReference type="EMBL" id="CAJNOC010000166">
    <property type="protein sequence ID" value="CAF0721786.1"/>
    <property type="molecule type" value="Genomic_DNA"/>
</dbReference>
<dbReference type="Pfam" id="PF00069">
    <property type="entry name" value="Pkinase"/>
    <property type="match status" value="2"/>
</dbReference>
<protein>
    <recommendedName>
        <fullName evidence="1">non-specific serine/threonine protein kinase</fullName>
        <ecNumber evidence="1">2.7.11.1</ecNumber>
    </recommendedName>
</protein>
<evidence type="ECO:0000256" key="2">
    <source>
        <dbReference type="ARBA" id="ARBA00022527"/>
    </source>
</evidence>